<feature type="compositionally biased region" description="Polar residues" evidence="1">
    <location>
        <begin position="429"/>
        <end position="446"/>
    </location>
</feature>
<feature type="region of interest" description="Disordered" evidence="1">
    <location>
        <begin position="323"/>
        <end position="555"/>
    </location>
</feature>
<evidence type="ECO:0000313" key="3">
    <source>
        <dbReference type="Proteomes" id="UP000075714"/>
    </source>
</evidence>
<feature type="compositionally biased region" description="Low complexity" evidence="1">
    <location>
        <begin position="476"/>
        <end position="496"/>
    </location>
</feature>
<proteinExistence type="predicted"/>
<feature type="compositionally biased region" description="Basic and acidic residues" evidence="1">
    <location>
        <begin position="497"/>
        <end position="516"/>
    </location>
</feature>
<evidence type="ECO:0000256" key="1">
    <source>
        <dbReference type="SAM" id="MobiDB-lite"/>
    </source>
</evidence>
<reference evidence="3" key="1">
    <citation type="journal article" date="2016" name="Nat. Commun.">
        <title>The Gonium pectorale genome demonstrates co-option of cell cycle regulation during the evolution of multicellularity.</title>
        <authorList>
            <person name="Hanschen E.R."/>
            <person name="Marriage T.N."/>
            <person name="Ferris P.J."/>
            <person name="Hamaji T."/>
            <person name="Toyoda A."/>
            <person name="Fujiyama A."/>
            <person name="Neme R."/>
            <person name="Noguchi H."/>
            <person name="Minakuchi Y."/>
            <person name="Suzuki M."/>
            <person name="Kawai-Toyooka H."/>
            <person name="Smith D.R."/>
            <person name="Sparks H."/>
            <person name="Anderson J."/>
            <person name="Bakaric R."/>
            <person name="Luria V."/>
            <person name="Karger A."/>
            <person name="Kirschner M.W."/>
            <person name="Durand P.M."/>
            <person name="Michod R.E."/>
            <person name="Nozaki H."/>
            <person name="Olson B.J."/>
        </authorList>
    </citation>
    <scope>NUCLEOTIDE SEQUENCE [LARGE SCALE GENOMIC DNA]</scope>
    <source>
        <strain evidence="3">NIES-2863</strain>
    </source>
</reference>
<dbReference type="OrthoDB" id="567691at2759"/>
<feature type="compositionally biased region" description="Polar residues" evidence="1">
    <location>
        <begin position="407"/>
        <end position="421"/>
    </location>
</feature>
<dbReference type="STRING" id="33097.A0A150GCQ9"/>
<accession>A0A150GCQ9</accession>
<feature type="compositionally biased region" description="Low complexity" evidence="1">
    <location>
        <begin position="379"/>
        <end position="399"/>
    </location>
</feature>
<evidence type="ECO:0000313" key="2">
    <source>
        <dbReference type="EMBL" id="KXZ47627.1"/>
    </source>
</evidence>
<comment type="caution">
    <text evidence="2">The sequence shown here is derived from an EMBL/GenBank/DDBJ whole genome shotgun (WGS) entry which is preliminary data.</text>
</comment>
<feature type="compositionally biased region" description="Low complexity" evidence="1">
    <location>
        <begin position="517"/>
        <end position="546"/>
    </location>
</feature>
<feature type="compositionally biased region" description="Basic residues" evidence="1">
    <location>
        <begin position="324"/>
        <end position="336"/>
    </location>
</feature>
<dbReference type="EMBL" id="LSYV01000035">
    <property type="protein sequence ID" value="KXZ47627.1"/>
    <property type="molecule type" value="Genomic_DNA"/>
</dbReference>
<dbReference type="Proteomes" id="UP000075714">
    <property type="component" value="Unassembled WGS sequence"/>
</dbReference>
<dbReference type="AlphaFoldDB" id="A0A150GCQ9"/>
<sequence>MLYCSGCSSLVQLQYDELCAYAATQLATARNGSIGPQQCAICAVGHACFAGLSVLDDGAVTLTDELLAGHPFGRFEQARTWGMDREQHFACGEVCGNGWCKRPGVNKCKLHTGPVSPDELLAYWSTLPGPRREALMTLDEETFLGELDVSMKLQLRICKECRSNVTRAFKELKPGRDASGQPSAVAGLLLCEGHELRAGEGRVRVEGPGEACLFEKAEEVQEQKAFDAGAGDQDSPETIRHAETPELAREALQDSALLIFKAQVEVAFRDQTACRNALLLFTVLCHGLLEQQLANAYKELGAKRAEAELLRLLEEDEAKEAARREKKAMKAAKAKKQQPGAVAGVPSDAAHDQQPSSDSDEPEPEPKASVLPLKDAKESAPAPAPAAVAGGAAGGAKSAAQEKSRECSNSTTPVGVSNTGGKQAVAPKHQQQSTTGRQSRASSLDDSTAEALAPSSGSSGRGPKQQAAHSQQNGVPQPASAKSGAKAQAAAPVVSAKPKEPEQTAAGKDKGQKTKEAAVGTSAGPAAAATAGKGAKAAADSSSSSPNQRRLLQLG</sequence>
<organism evidence="2 3">
    <name type="scientific">Gonium pectorale</name>
    <name type="common">Green alga</name>
    <dbReference type="NCBI Taxonomy" id="33097"/>
    <lineage>
        <taxon>Eukaryota</taxon>
        <taxon>Viridiplantae</taxon>
        <taxon>Chlorophyta</taxon>
        <taxon>core chlorophytes</taxon>
        <taxon>Chlorophyceae</taxon>
        <taxon>CS clade</taxon>
        <taxon>Chlamydomonadales</taxon>
        <taxon>Volvocaceae</taxon>
        <taxon>Gonium</taxon>
    </lineage>
</organism>
<protein>
    <submittedName>
        <fullName evidence="2">Uncharacterized protein</fullName>
    </submittedName>
</protein>
<name>A0A150GCQ9_GONPE</name>
<keyword evidence="3" id="KW-1185">Reference proteome</keyword>
<gene>
    <name evidence="2" type="ORF">GPECTOR_34g786</name>
</gene>